<feature type="compositionally biased region" description="Acidic residues" evidence="1">
    <location>
        <begin position="469"/>
        <end position="480"/>
    </location>
</feature>
<dbReference type="AlphaFoldDB" id="A0ABD6Z1R4"/>
<organism evidence="2 3">
    <name type="scientific">Enterococcus casseliflavus</name>
    <name type="common">Enterococcus flavescens</name>
    <dbReference type="NCBI Taxonomy" id="37734"/>
    <lineage>
        <taxon>Bacteria</taxon>
        <taxon>Bacillati</taxon>
        <taxon>Bacillota</taxon>
        <taxon>Bacilli</taxon>
        <taxon>Lactobacillales</taxon>
        <taxon>Enterococcaceae</taxon>
        <taxon>Enterococcus</taxon>
    </lineage>
</organism>
<reference evidence="2 3" key="1">
    <citation type="submission" date="2019-11" db="EMBL/GenBank/DDBJ databases">
        <title>Detection and genome characteristic of a blood enterococcus casselifavus isolate from Zhengzhou,china.</title>
        <authorList>
            <person name="Wen P."/>
        </authorList>
    </citation>
    <scope>NUCLEOTIDE SEQUENCE [LARGE SCALE GENOMIC DNA]</scope>
    <source>
        <strain evidence="2 3">EC291</strain>
    </source>
</reference>
<proteinExistence type="predicted"/>
<sequence length="480" mass="54721">MAIAIDRELAGDINNPSMEVINFCMDEHKKEIPRLDMLFDYYEGNPHKIGQTKIQTPHDMDEIFVNNAKYVTDMMVGFTVGAPVSYAPAKDKDITPVTDALDKMKIKKHDKELEKGLSTMGMGLELHYLAIKPGTESNDVPETVPKIAWIDPRGMFLVVDDTIDRTKLFAVRMVKKRDLKRRTFWEITVYTQKWVITYLSKTKRLDPTSLINKSPNPKVKPHYYKDVPVVEFRNNEEKQGDYEQQLSQIDGYNVLQTDRIKDKKNFVKAIMIMFGFGLPDEKPDEINGTMAIEAPAKSDGGDFQYATNTFDETQVQTLADSLLDDFHKTTYVPNLNDENFAGTQSGEAMKYKLFGLLLVLSIKIGYLEDGIMQRLELLQNILNVKGHNVDVEGTTIKFKPNLPINRSDIINQIKESQEFIPLLISLGWLDDIDNPQEVVEMLNQQKEENMKLQAKALGVQAEDSHSGLDDEPEEDEEDES</sequence>
<name>A0ABD6Z1R4_ENTCA</name>
<dbReference type="Proteomes" id="UP000422837">
    <property type="component" value="Chromosome"/>
</dbReference>
<gene>
    <name evidence="2" type="ORF">GFU50_10805</name>
</gene>
<dbReference type="NCBIfam" id="TIGR01538">
    <property type="entry name" value="portal_SPP1"/>
    <property type="match status" value="1"/>
</dbReference>
<dbReference type="EMBL" id="CP046123">
    <property type="protein sequence ID" value="QGN29969.1"/>
    <property type="molecule type" value="Genomic_DNA"/>
</dbReference>
<evidence type="ECO:0000256" key="1">
    <source>
        <dbReference type="SAM" id="MobiDB-lite"/>
    </source>
</evidence>
<accession>A0ABD6Z1R4</accession>
<dbReference type="Pfam" id="PF05133">
    <property type="entry name" value="SPP1_portal"/>
    <property type="match status" value="1"/>
</dbReference>
<dbReference type="InterPro" id="IPR021145">
    <property type="entry name" value="Portal_protein_SPP1_Gp6-like"/>
</dbReference>
<dbReference type="RefSeq" id="WP_010749482.1">
    <property type="nucleotide sequence ID" value="NZ_CP046123.1"/>
</dbReference>
<protein>
    <submittedName>
        <fullName evidence="2">Phage portal protein</fullName>
    </submittedName>
</protein>
<evidence type="ECO:0000313" key="3">
    <source>
        <dbReference type="Proteomes" id="UP000422837"/>
    </source>
</evidence>
<evidence type="ECO:0000313" key="2">
    <source>
        <dbReference type="EMBL" id="QGN29969.1"/>
    </source>
</evidence>
<feature type="region of interest" description="Disordered" evidence="1">
    <location>
        <begin position="456"/>
        <end position="480"/>
    </location>
</feature>
<dbReference type="InterPro" id="IPR006428">
    <property type="entry name" value="Portal_SPP1-type"/>
</dbReference>